<organism evidence="1 2">
    <name type="scientific">Vaccinium darrowii</name>
    <dbReference type="NCBI Taxonomy" id="229202"/>
    <lineage>
        <taxon>Eukaryota</taxon>
        <taxon>Viridiplantae</taxon>
        <taxon>Streptophyta</taxon>
        <taxon>Embryophyta</taxon>
        <taxon>Tracheophyta</taxon>
        <taxon>Spermatophyta</taxon>
        <taxon>Magnoliopsida</taxon>
        <taxon>eudicotyledons</taxon>
        <taxon>Gunneridae</taxon>
        <taxon>Pentapetalae</taxon>
        <taxon>asterids</taxon>
        <taxon>Ericales</taxon>
        <taxon>Ericaceae</taxon>
        <taxon>Vaccinioideae</taxon>
        <taxon>Vaccinieae</taxon>
        <taxon>Vaccinium</taxon>
    </lineage>
</organism>
<name>A0ACB7XQX9_9ERIC</name>
<proteinExistence type="predicted"/>
<accession>A0ACB7XQX9</accession>
<evidence type="ECO:0000313" key="2">
    <source>
        <dbReference type="Proteomes" id="UP000828048"/>
    </source>
</evidence>
<dbReference type="EMBL" id="CM037151">
    <property type="protein sequence ID" value="KAH7843328.1"/>
    <property type="molecule type" value="Genomic_DNA"/>
</dbReference>
<sequence length="607" mass="67143">MADKDLFDLEEGSDDSEVIKSHCLAGKILSPKNLNNLAVSNVIRTAWKTRSEFSIVPWSNNTFLFRFEDEEDRKAILSDGPWSVMNNLLVLHPLEEGIAITEIDFTVCPFWVQVHGLPVDKMTRNNAEAIGRRFGNLLGVEAATDGLLLNRSFLRVRVGINLELPLPKGFWLRRTTNSGTDRWIWYKYEKLADFCYACGRIGHDNKGCRFVSREAGLTSGYGSELKTSRARNPLIPGAPIHKQREQAEDRLSELFRRKPNIHFDNGGACIANGSKESDTSLPLQNIRTRVVGMEEQRSSESVLVFESPSGSYPMNPGNTCAPTVKSPDANTVNFSVIGSPSGPNEFSISSSEPITPSKPITSTKPNTLTLTKPNTLSVTIPTTLAIPNLTHYPVPFTYPQDLSPNSTLDPNHTPKTSPPVITSVYPKSQEATYYVTEPLDSPKEPASSPNFETHISDIAIAQSEPIPNNHDLVTTNTPDLHLTNVFQTLSIKRKDHPDPEFEPNPKLLRICAPTIVPPVYPTQNPFSKKPKNPLKKRTFNPKTTNSDAHITSIPYELGINFSMEDSETHLVSEGSDLVPRRRMPSPSSSSASDRALVAGPKQPPARC</sequence>
<gene>
    <name evidence="1" type="ORF">Vadar_015228</name>
</gene>
<comment type="caution">
    <text evidence="1">The sequence shown here is derived from an EMBL/GenBank/DDBJ whole genome shotgun (WGS) entry which is preliminary data.</text>
</comment>
<evidence type="ECO:0000313" key="1">
    <source>
        <dbReference type="EMBL" id="KAH7843328.1"/>
    </source>
</evidence>
<protein>
    <submittedName>
        <fullName evidence="1">Uncharacterized protein</fullName>
    </submittedName>
</protein>
<reference evidence="1 2" key="1">
    <citation type="journal article" date="2021" name="Hortic Res">
        <title>High-quality reference genome and annotation aids understanding of berry development for evergreen blueberry (Vaccinium darrowii).</title>
        <authorList>
            <person name="Yu J."/>
            <person name="Hulse-Kemp A.M."/>
            <person name="Babiker E."/>
            <person name="Staton M."/>
        </authorList>
    </citation>
    <scope>NUCLEOTIDE SEQUENCE [LARGE SCALE GENOMIC DNA]</scope>
    <source>
        <strain evidence="2">cv. NJ 8807/NJ 8810</strain>
        <tissue evidence="1">Young leaf</tissue>
    </source>
</reference>
<keyword evidence="2" id="KW-1185">Reference proteome</keyword>
<dbReference type="Proteomes" id="UP000828048">
    <property type="component" value="Chromosome 1"/>
</dbReference>